<evidence type="ECO:0000256" key="4">
    <source>
        <dbReference type="ARBA" id="ARBA00022980"/>
    </source>
</evidence>
<accession>A0A2M6WK61</accession>
<dbReference type="PANTHER" id="PTHR10744:SF1">
    <property type="entry name" value="SMALL RIBOSOMAL SUBUNIT PROTEIN US17M"/>
    <property type="match status" value="1"/>
</dbReference>
<dbReference type="NCBIfam" id="NF004123">
    <property type="entry name" value="PRK05610.1"/>
    <property type="match status" value="1"/>
</dbReference>
<dbReference type="GO" id="GO:0003735">
    <property type="term" value="F:structural constituent of ribosome"/>
    <property type="evidence" value="ECO:0007669"/>
    <property type="project" value="UniProtKB-UniRule"/>
</dbReference>
<comment type="similarity">
    <text evidence="1 6 7">Belongs to the universal ribosomal protein uS17 family.</text>
</comment>
<sequence>MARKIEGIVTSDKMNKTITVAVSHQKKHEKYHKYFTVTNKFKAHDENEEAKIGDHVIIEETRPLSKEKRWKLLEIVTKAKQEEVTEVEV</sequence>
<evidence type="ECO:0000313" key="8">
    <source>
        <dbReference type="EMBL" id="PIT93175.1"/>
    </source>
</evidence>
<keyword evidence="3 6" id="KW-0694">RNA-binding</keyword>
<keyword evidence="5 6" id="KW-0687">Ribonucleoprotein</keyword>
<dbReference type="CDD" id="cd00364">
    <property type="entry name" value="Ribosomal_uS17"/>
    <property type="match status" value="1"/>
</dbReference>
<evidence type="ECO:0000256" key="2">
    <source>
        <dbReference type="ARBA" id="ARBA00022730"/>
    </source>
</evidence>
<dbReference type="NCBIfam" id="TIGR03635">
    <property type="entry name" value="uS17_bact"/>
    <property type="match status" value="1"/>
</dbReference>
<comment type="caution">
    <text evidence="8">The sequence shown here is derived from an EMBL/GenBank/DDBJ whole genome shotgun (WGS) entry which is preliminary data.</text>
</comment>
<dbReference type="InterPro" id="IPR019984">
    <property type="entry name" value="Ribosomal_uS17_bact/chlr"/>
</dbReference>
<dbReference type="GO" id="GO:0006412">
    <property type="term" value="P:translation"/>
    <property type="evidence" value="ECO:0007669"/>
    <property type="project" value="UniProtKB-UniRule"/>
</dbReference>
<evidence type="ECO:0000256" key="3">
    <source>
        <dbReference type="ARBA" id="ARBA00022884"/>
    </source>
</evidence>
<dbReference type="GO" id="GO:0019843">
    <property type="term" value="F:rRNA binding"/>
    <property type="evidence" value="ECO:0007669"/>
    <property type="project" value="UniProtKB-UniRule"/>
</dbReference>
<dbReference type="PROSITE" id="PS00056">
    <property type="entry name" value="RIBOSOMAL_S17"/>
    <property type="match status" value="1"/>
</dbReference>
<gene>
    <name evidence="6" type="primary">rpsQ</name>
    <name evidence="8" type="ORF">COU06_01330</name>
</gene>
<dbReference type="InterPro" id="IPR019979">
    <property type="entry name" value="Ribosomal_uS17_CS"/>
</dbReference>
<evidence type="ECO:0000256" key="5">
    <source>
        <dbReference type="ARBA" id="ARBA00023274"/>
    </source>
</evidence>
<evidence type="ECO:0000256" key="7">
    <source>
        <dbReference type="RuleBase" id="RU003872"/>
    </source>
</evidence>
<keyword evidence="2 6" id="KW-0699">rRNA-binding</keyword>
<reference evidence="9" key="1">
    <citation type="submission" date="2017-09" db="EMBL/GenBank/DDBJ databases">
        <title>Depth-based differentiation of microbial function through sediment-hosted aquifers and enrichment of novel symbionts in the deep terrestrial subsurface.</title>
        <authorList>
            <person name="Probst A.J."/>
            <person name="Ladd B."/>
            <person name="Jarett J.K."/>
            <person name="Geller-Mcgrath D.E."/>
            <person name="Sieber C.M.K."/>
            <person name="Emerson J.B."/>
            <person name="Anantharaman K."/>
            <person name="Thomas B.C."/>
            <person name="Malmstrom R."/>
            <person name="Stieglmeier M."/>
            <person name="Klingl A."/>
            <person name="Woyke T."/>
            <person name="Ryan C.M."/>
            <person name="Banfield J.F."/>
        </authorList>
    </citation>
    <scope>NUCLEOTIDE SEQUENCE [LARGE SCALE GENOMIC DNA]</scope>
</reference>
<name>A0A2M6WK61_9BACT</name>
<dbReference type="Pfam" id="PF00366">
    <property type="entry name" value="Ribosomal_S17"/>
    <property type="match status" value="1"/>
</dbReference>
<dbReference type="SUPFAM" id="SSF50249">
    <property type="entry name" value="Nucleic acid-binding proteins"/>
    <property type="match status" value="1"/>
</dbReference>
<proteinExistence type="inferred from homology"/>
<evidence type="ECO:0000256" key="6">
    <source>
        <dbReference type="HAMAP-Rule" id="MF_01345"/>
    </source>
</evidence>
<dbReference type="GO" id="GO:0022627">
    <property type="term" value="C:cytosolic small ribosomal subunit"/>
    <property type="evidence" value="ECO:0007669"/>
    <property type="project" value="UniProtKB-UniRule"/>
</dbReference>
<dbReference type="HAMAP" id="MF_01345_B">
    <property type="entry name" value="Ribosomal_uS17_B"/>
    <property type="match status" value="1"/>
</dbReference>
<organism evidence="8 9">
    <name type="scientific">Candidatus Harrisonbacteria bacterium CG10_big_fil_rev_8_21_14_0_10_38_8</name>
    <dbReference type="NCBI Taxonomy" id="1974582"/>
    <lineage>
        <taxon>Bacteria</taxon>
        <taxon>Candidatus Harrisoniibacteriota</taxon>
    </lineage>
</organism>
<comment type="subunit">
    <text evidence="6">Part of the 30S ribosomal subunit.</text>
</comment>
<dbReference type="InterPro" id="IPR012340">
    <property type="entry name" value="NA-bd_OB-fold"/>
</dbReference>
<dbReference type="EMBL" id="PFAY01000010">
    <property type="protein sequence ID" value="PIT93175.1"/>
    <property type="molecule type" value="Genomic_DNA"/>
</dbReference>
<dbReference type="AlphaFoldDB" id="A0A2M6WK61"/>
<keyword evidence="4 6" id="KW-0689">Ribosomal protein</keyword>
<dbReference type="PRINTS" id="PR00973">
    <property type="entry name" value="RIBOSOMALS17"/>
</dbReference>
<dbReference type="InterPro" id="IPR000266">
    <property type="entry name" value="Ribosomal_uS17"/>
</dbReference>
<evidence type="ECO:0000256" key="1">
    <source>
        <dbReference type="ARBA" id="ARBA00010254"/>
    </source>
</evidence>
<comment type="function">
    <text evidence="6">One of the primary rRNA binding proteins, it binds specifically to the 5'-end of 16S ribosomal RNA.</text>
</comment>
<protein>
    <recommendedName>
        <fullName evidence="6">Small ribosomal subunit protein uS17</fullName>
    </recommendedName>
</protein>
<dbReference type="Proteomes" id="UP000229112">
    <property type="component" value="Unassembled WGS sequence"/>
</dbReference>
<dbReference type="PANTHER" id="PTHR10744">
    <property type="entry name" value="40S RIBOSOMAL PROTEIN S11 FAMILY MEMBER"/>
    <property type="match status" value="1"/>
</dbReference>
<evidence type="ECO:0000313" key="9">
    <source>
        <dbReference type="Proteomes" id="UP000229112"/>
    </source>
</evidence>
<dbReference type="Gene3D" id="2.40.50.140">
    <property type="entry name" value="Nucleic acid-binding proteins"/>
    <property type="match status" value="1"/>
</dbReference>